<protein>
    <submittedName>
        <fullName evidence="2">Type III restriction enzyme res subunit</fullName>
    </submittedName>
</protein>
<dbReference type="EMBL" id="BANI01000307">
    <property type="protein sequence ID" value="GAN97994.1"/>
    <property type="molecule type" value="Genomic_DNA"/>
</dbReference>
<sequence>MPLDNFIVRAKRRSVEKFRDPKGWDNLTLDDRLTLIGEVAGLPTAFEDGNLPAKQFDLLLLTTQLELLKQTGAFTRLQMRIISFASALEGIDNVPLVAKEMELILDIQTDTFWEGITPEILETVRRRLRHLAELIKPVERKVVVTDFEDDIGEGTEVTMPEEGSGVDKARFKMKVRRFIDNHRDHITLIKVRRGEPLTKQDLEELQRMLIEQEIANDILIADLDKEGGLGRFLRSLTGLDKAAAKEAFSTFVGLHQLNADQTEFLDLVINSLTEAGYVDPASFYESPFTDLDDMGIAGIFDRDQAKEIIQIVRTLNDAVAA</sequence>
<reference evidence="2 3" key="1">
    <citation type="submission" date="2012-11" db="EMBL/GenBank/DDBJ databases">
        <title>Whole genome sequence of Gluconacetobacter europaeus NBRC3261.</title>
        <authorList>
            <person name="Azuma Y."/>
            <person name="Higashiura N."/>
            <person name="Hirakawa H."/>
            <person name="Matsushita K."/>
        </authorList>
    </citation>
    <scope>NUCLEOTIDE SEQUENCE [LARGE SCALE GENOMIC DNA]</scope>
    <source>
        <strain evidence="2 3">NBRC 3261</strain>
    </source>
</reference>
<evidence type="ECO:0000259" key="1">
    <source>
        <dbReference type="Pfam" id="PF08463"/>
    </source>
</evidence>
<gene>
    <name evidence="2" type="ORF">Geu3261_0365_001</name>
</gene>
<dbReference type="InterPro" id="IPR013670">
    <property type="entry name" value="EcoEI_R_C_dom"/>
</dbReference>
<dbReference type="Proteomes" id="UP000032675">
    <property type="component" value="Unassembled WGS sequence"/>
</dbReference>
<dbReference type="GO" id="GO:0003677">
    <property type="term" value="F:DNA binding"/>
    <property type="evidence" value="ECO:0007669"/>
    <property type="project" value="InterPro"/>
</dbReference>
<evidence type="ECO:0000313" key="2">
    <source>
        <dbReference type="EMBL" id="GAN97994.1"/>
    </source>
</evidence>
<evidence type="ECO:0000313" key="3">
    <source>
        <dbReference type="Proteomes" id="UP000032675"/>
    </source>
</evidence>
<comment type="caution">
    <text evidence="2">The sequence shown here is derived from an EMBL/GenBank/DDBJ whole genome shotgun (WGS) entry which is preliminary data.</text>
</comment>
<feature type="domain" description="EcoEI R protein C-terminal" evidence="1">
    <location>
        <begin position="170"/>
        <end position="312"/>
    </location>
</feature>
<dbReference type="Pfam" id="PF08463">
    <property type="entry name" value="EcoEI_R_C"/>
    <property type="match status" value="1"/>
</dbReference>
<dbReference type="GO" id="GO:0003824">
    <property type="term" value="F:catalytic activity"/>
    <property type="evidence" value="ECO:0007669"/>
    <property type="project" value="InterPro"/>
</dbReference>
<organism evidence="2 3">
    <name type="scientific">Komagataeibacter europaeus NBRC 3261</name>
    <dbReference type="NCBI Taxonomy" id="1234669"/>
    <lineage>
        <taxon>Bacteria</taxon>
        <taxon>Pseudomonadati</taxon>
        <taxon>Pseudomonadota</taxon>
        <taxon>Alphaproteobacteria</taxon>
        <taxon>Acetobacterales</taxon>
        <taxon>Acetobacteraceae</taxon>
        <taxon>Komagataeibacter</taxon>
    </lineage>
</organism>
<dbReference type="AlphaFoldDB" id="A0A0D6Q3H6"/>
<name>A0A0D6Q3H6_KOMEU</name>
<accession>A0A0D6Q3H6</accession>
<proteinExistence type="predicted"/>
<dbReference type="GO" id="GO:0006304">
    <property type="term" value="P:DNA modification"/>
    <property type="evidence" value="ECO:0007669"/>
    <property type="project" value="InterPro"/>
</dbReference>